<evidence type="ECO:0000256" key="4">
    <source>
        <dbReference type="ARBA" id="ARBA00022701"/>
    </source>
</evidence>
<dbReference type="Ensembl" id="ENSPNAT00000032191.2">
    <property type="protein sequence ID" value="ENSPNAP00000021145.2"/>
    <property type="gene ID" value="ENSPNAG00000028835.2"/>
</dbReference>
<dbReference type="Proteomes" id="UP001501920">
    <property type="component" value="Chromosome 11"/>
</dbReference>
<dbReference type="GeneTree" id="ENSGT00940000157810"/>
<comment type="function">
    <text evidence="7">Component of the gamma-tubulin ring complex (gTuRC) which mediates microtubule nucleation. The gTuRC regulates the minus-end nucleation of alpha-beta tubulin heterodimers that grow into microtubule protafilaments, a critical step in centrosome duplication and spindle formation.</text>
</comment>
<reference evidence="14" key="3">
    <citation type="submission" date="2025-09" db="UniProtKB">
        <authorList>
            <consortium name="Ensembl"/>
        </authorList>
    </citation>
    <scope>IDENTIFICATION</scope>
</reference>
<keyword evidence="4" id="KW-0493">Microtubule</keyword>
<comment type="similarity">
    <text evidence="2">Belongs to the TUBGCP family.</text>
</comment>
<evidence type="ECO:0000256" key="6">
    <source>
        <dbReference type="ARBA" id="ARBA00071901"/>
    </source>
</evidence>
<dbReference type="PANTHER" id="PTHR19302:SF70">
    <property type="entry name" value="GAMMA-TUBULIN COMPLEX COMPONENT 6"/>
    <property type="match status" value="1"/>
</dbReference>
<evidence type="ECO:0000256" key="8">
    <source>
        <dbReference type="ARBA" id="ARBA00093551"/>
    </source>
</evidence>
<feature type="domain" description="Gamma tubulin complex component C-terminal" evidence="11">
    <location>
        <begin position="1297"/>
        <end position="1596"/>
    </location>
</feature>
<feature type="domain" description="Gamma-tubulin complex component 6 N-terminal" evidence="13">
    <location>
        <begin position="36"/>
        <end position="352"/>
    </location>
</feature>
<dbReference type="CDD" id="cd22249">
    <property type="entry name" value="UDM1_RNF168_RNF169-like"/>
    <property type="match status" value="1"/>
</dbReference>
<dbReference type="GO" id="GO:0051321">
    <property type="term" value="P:meiotic cell cycle"/>
    <property type="evidence" value="ECO:0007669"/>
    <property type="project" value="TreeGrafter"/>
</dbReference>
<dbReference type="Pfam" id="PF19340">
    <property type="entry name" value="GCP6_N"/>
    <property type="match status" value="1"/>
</dbReference>
<evidence type="ECO:0000256" key="5">
    <source>
        <dbReference type="ARBA" id="ARBA00023212"/>
    </source>
</evidence>
<feature type="domain" description="Gamma tubulin complex component protein N-terminal" evidence="12">
    <location>
        <begin position="363"/>
        <end position="615"/>
    </location>
</feature>
<dbReference type="GO" id="GO:0000930">
    <property type="term" value="C:gamma-tubulin complex"/>
    <property type="evidence" value="ECO:0007669"/>
    <property type="project" value="TreeGrafter"/>
</dbReference>
<evidence type="ECO:0000256" key="1">
    <source>
        <dbReference type="ARBA" id="ARBA00004300"/>
    </source>
</evidence>
<evidence type="ECO:0000256" key="9">
    <source>
        <dbReference type="SAM" id="Coils"/>
    </source>
</evidence>
<dbReference type="GO" id="GO:0000278">
    <property type="term" value="P:mitotic cell cycle"/>
    <property type="evidence" value="ECO:0007669"/>
    <property type="project" value="TreeGrafter"/>
</dbReference>
<evidence type="ECO:0000256" key="10">
    <source>
        <dbReference type="SAM" id="MobiDB-lite"/>
    </source>
</evidence>
<evidence type="ECO:0000256" key="3">
    <source>
        <dbReference type="ARBA" id="ARBA00022490"/>
    </source>
</evidence>
<dbReference type="OMA" id="MAPVNAH"/>
<evidence type="ECO:0000259" key="13">
    <source>
        <dbReference type="Pfam" id="PF19340"/>
    </source>
</evidence>
<dbReference type="Pfam" id="PF17681">
    <property type="entry name" value="GCP_N_terminal"/>
    <property type="match status" value="1"/>
</dbReference>
<feature type="coiled-coil region" evidence="9">
    <location>
        <begin position="690"/>
        <end position="752"/>
    </location>
</feature>
<comment type="subcellular location">
    <subcellularLocation>
        <location evidence="1">Cytoplasm</location>
        <location evidence="1">Cytoskeleton</location>
        <location evidence="1">Microtubule organizing center</location>
        <location evidence="1">Centrosome</location>
    </subcellularLocation>
</comment>
<dbReference type="Pfam" id="PF04130">
    <property type="entry name" value="GCP_C_terminal"/>
    <property type="match status" value="1"/>
</dbReference>
<evidence type="ECO:0000259" key="12">
    <source>
        <dbReference type="Pfam" id="PF17681"/>
    </source>
</evidence>
<dbReference type="InterPro" id="IPR040457">
    <property type="entry name" value="GCP_C"/>
</dbReference>
<dbReference type="GO" id="GO:0051011">
    <property type="term" value="F:microtubule minus-end binding"/>
    <property type="evidence" value="ECO:0007669"/>
    <property type="project" value="TreeGrafter"/>
</dbReference>
<keyword evidence="3" id="KW-0963">Cytoplasm</keyword>
<evidence type="ECO:0000256" key="2">
    <source>
        <dbReference type="ARBA" id="ARBA00010337"/>
    </source>
</evidence>
<dbReference type="InterPro" id="IPR007259">
    <property type="entry name" value="GCP"/>
</dbReference>
<name>A0A3B4DCD9_PYGNA</name>
<dbReference type="GO" id="GO:0043015">
    <property type="term" value="F:gamma-tubulin binding"/>
    <property type="evidence" value="ECO:0007669"/>
    <property type="project" value="InterPro"/>
</dbReference>
<dbReference type="InterPro" id="IPR042241">
    <property type="entry name" value="GCP_C_sf"/>
</dbReference>
<dbReference type="GO" id="GO:0000922">
    <property type="term" value="C:spindle pole"/>
    <property type="evidence" value="ECO:0007669"/>
    <property type="project" value="InterPro"/>
</dbReference>
<protein>
    <recommendedName>
        <fullName evidence="6">Gamma-tubulin complex component 6</fullName>
    </recommendedName>
</protein>
<proteinExistence type="inferred from homology"/>
<dbReference type="GO" id="GO:0005874">
    <property type="term" value="C:microtubule"/>
    <property type="evidence" value="ECO:0007669"/>
    <property type="project" value="UniProtKB-KW"/>
</dbReference>
<keyword evidence="15" id="KW-1185">Reference proteome</keyword>
<evidence type="ECO:0000313" key="14">
    <source>
        <dbReference type="Ensembl" id="ENSPNAP00000021145.2"/>
    </source>
</evidence>
<comment type="subunit">
    <text evidence="8">Component of the gamma-tubulin ring complex (gTuRC) consisting of TUBGCP2, TUBGCP3, TUBGCP4, TUBGCP5 and TUBGCP6 and gamma-tubulin TUBG1 or TUBG2. TUBGCP2, TUBGCP3, TUBGCP4, TUBGCP5 and TUBGCP6 assemble in a 5:5:2:1:1 stoichiometry; each is associated with a gamma-tubulin, thereby arranging 14 gamma-tubulins in a helical manner. Gamma-tubulin at the first position is blocked by TUBGCP3 at the last position, allowing 13 protafilaments to grow into a microtubule. The gTuRC (via TUBGCP3 and TUBGCP6) interacts with ACTB and MZT1; the interactions form a luminal bridge that stabilizes the initial structure during complex assembly. The gTuRC (via TUBGCP2) interacts with MZT2A/MZT2B and CDK5RAP2 (via CM1 motif); the interactions play a role in gTuRC activation.</text>
</comment>
<sequence length="1599" mass="177800">MSAWPSSNSITELLGALCDRSLSGVSWKRLSLGGASREAFRRTLRKRAYGALLSKLFQDSSFKPNSTANALANTPAHNKMLMISFDLRVSGCTEAAERLEVLLAQLHEVALSSGLAELDSVLELLVQLAGSVPPPAVSFSRDYMRRERPVLRRPSLGGYLSQEMQRLESRAWALVCEEEWGAFGGAYRTLSLMDAPPGTGLLGLGRRAEVEERFERETRLSLFGALQHSRTSDMDIRLDLPPVPSNAEVTGLTIRVPQCLDQSEDEGFQSASNLTPDSQSEPSPSPEVDIWEALRTFVPGRRRCWENVGCPPGQKEPPYLSEAGREAFDQLYRLWEGEVRNMISSQTPSPLLPLPLDCQTQLVKDLLNVLIGVASTTFPLNEASVQFDVRPDVCVSGTSPESVSRLLGELAQYGTHYLRLSRFSLGTADKKGLVFQAFTGGLRRYLHYYRACVLSTPASLSILTIGFHFRKLGRQLRYLSELCCVDGAAGAKQATFPVGVKLLSYLYNEAQSNCSNENYPVLLSLLKSSCEPYTRFVSDWVYSGVFRDVYKEFMIQVNEDYLSYRDKHFWVQGYTLISRDAEDCVPVFLRYIANDVYVCGKTINLLKICCPQHYIFWSELPVPRIAVTFSLREVEEIERDCAVYRGRMETIAKHSAVSREEQVLHLHSLQQLYSCCALLPPAGRQVSQRLAEEAKKRERFEELRQQLELDQEWRSAAKRKEQEDDFSFARELRDREQRLQALEEQLERRARMDLIAQYSRLSEEAAKRERRAMWKVQRMRLDDARVTFLQQDQQAIQVRTSLAVPVPLGSSTVWSILKNMKPNVGSESIPPPPCPSPPLGPRISSTAVADGLISDEIDIRDFLPKPPHVPNSKAITQALQDIGSDLPQSSGNPAPLLQDSGAQSKNKISISELTSLPPTTFVQGHASDAHIRIGELVSEVTTHLPTPSIHGHASDAHIKIGQLVSEVSITTPSPNVHGHASDAHIRIGEHVSDVTIPTPSPNVHGHASDAHIKIGQLVSEVTAPRPSPNVHGHASDAHIKIGQLVSEVTAPRPSPNVHGHASDAHIKIGELVSEVTTITPSPNVYGHASDAHIKVGEFVSAVVPSRPRWSKHGHSSDSIGCVVTGSEQSNSHSSANIYGHSSDSTLKVGCIVSGSDPLPSPLPGSAYGHSSDSTLGVGCIVKGTEPLRHPAVPGSTHGHFSDSTLGMGCVVQGFLPGSSYVSAPDAQLLQQVTRGPNGLPVDASLHCATDSTAVHLSEMMPLPVLMKHSVTTPLITHLSLVNKAVVDYFFVELRVEKHFEALRHFLLMEDGEFALSLTDRLFEKLGSGQTPGELLTPLVLNSILNKAMQYSLHGDSELAANFTFALRYLPEVFHPHAPDSLNCLELRYKVDWPLNIIITDSCMNKYNRLFSFLLQLKHMVWSLSDVWFHLKRTALVKGAGRSVQFRQLQLYRHEMQHFVKVIQGYIANQILQVSWSEFTQKLSSASDLDTIHRTHAEYLNRAIFRALLTEKAAPVMNIIHSIFSLILKFRGQLIAQSWESQQGEMVHPSFIAMQQSYNTFKYYSRFLFKVVSKLVDKGYQPHLEDFLLRINFNNYYKDS</sequence>
<dbReference type="InterPro" id="IPR041470">
    <property type="entry name" value="GCP_N"/>
</dbReference>
<dbReference type="GO" id="GO:0051225">
    <property type="term" value="P:spindle assembly"/>
    <property type="evidence" value="ECO:0007669"/>
    <property type="project" value="TreeGrafter"/>
</dbReference>
<dbReference type="FunFam" id="1.20.120.1900:FF:000004">
    <property type="entry name" value="gamma-tubulin complex component 6 isoform X1"/>
    <property type="match status" value="1"/>
</dbReference>
<dbReference type="GO" id="GO:0031122">
    <property type="term" value="P:cytoplasmic microtubule organization"/>
    <property type="evidence" value="ECO:0007669"/>
    <property type="project" value="TreeGrafter"/>
</dbReference>
<dbReference type="GO" id="GO:0007020">
    <property type="term" value="P:microtubule nucleation"/>
    <property type="evidence" value="ECO:0007669"/>
    <property type="project" value="InterPro"/>
</dbReference>
<keyword evidence="5" id="KW-0206">Cytoskeleton</keyword>
<reference evidence="14 15" key="1">
    <citation type="submission" date="2020-10" db="EMBL/GenBank/DDBJ databases">
        <title>Pygocentrus nattereri (red-bellied piranha) genome, fPygNat1, primary haplotype.</title>
        <authorList>
            <person name="Myers G."/>
            <person name="Meyer A."/>
            <person name="Karagic N."/>
            <person name="Pippel M."/>
            <person name="Winkler S."/>
            <person name="Tracey A."/>
            <person name="Wood J."/>
            <person name="Formenti G."/>
            <person name="Howe K."/>
            <person name="Fedrigo O."/>
            <person name="Jarvis E.D."/>
        </authorList>
    </citation>
    <scope>NUCLEOTIDE SEQUENCE [LARGE SCALE GENOMIC DNA]</scope>
</reference>
<keyword evidence="9" id="KW-0175">Coiled coil</keyword>
<dbReference type="PANTHER" id="PTHR19302">
    <property type="entry name" value="GAMMA TUBULIN COMPLEX PROTEIN"/>
    <property type="match status" value="1"/>
</dbReference>
<dbReference type="Gene3D" id="1.20.120.1900">
    <property type="entry name" value="Gamma-tubulin complex, C-terminal domain"/>
    <property type="match status" value="1"/>
</dbReference>
<feature type="region of interest" description="Disordered" evidence="10">
    <location>
        <begin position="265"/>
        <end position="287"/>
    </location>
</feature>
<organism evidence="14 15">
    <name type="scientific">Pygocentrus nattereri</name>
    <name type="common">Red-bellied piranha</name>
    <dbReference type="NCBI Taxonomy" id="42514"/>
    <lineage>
        <taxon>Eukaryota</taxon>
        <taxon>Metazoa</taxon>
        <taxon>Chordata</taxon>
        <taxon>Craniata</taxon>
        <taxon>Vertebrata</taxon>
        <taxon>Euteleostomi</taxon>
        <taxon>Actinopterygii</taxon>
        <taxon>Neopterygii</taxon>
        <taxon>Teleostei</taxon>
        <taxon>Ostariophysi</taxon>
        <taxon>Characiformes</taxon>
        <taxon>Characoidei</taxon>
        <taxon>Pygocentrus</taxon>
    </lineage>
</organism>
<evidence type="ECO:0000256" key="7">
    <source>
        <dbReference type="ARBA" id="ARBA00093416"/>
    </source>
</evidence>
<dbReference type="InterPro" id="IPR045818">
    <property type="entry name" value="GCP6_N"/>
</dbReference>
<reference evidence="14" key="2">
    <citation type="submission" date="2025-08" db="UniProtKB">
        <authorList>
            <consortium name="Ensembl"/>
        </authorList>
    </citation>
    <scope>IDENTIFICATION</scope>
</reference>
<dbReference type="GO" id="GO:0005813">
    <property type="term" value="C:centrosome"/>
    <property type="evidence" value="ECO:0007669"/>
    <property type="project" value="UniProtKB-SubCell"/>
</dbReference>
<evidence type="ECO:0000313" key="15">
    <source>
        <dbReference type="Proteomes" id="UP001501920"/>
    </source>
</evidence>
<accession>A0A3B4DCD9</accession>
<feature type="region of interest" description="Disordered" evidence="10">
    <location>
        <begin position="883"/>
        <end position="903"/>
    </location>
</feature>
<evidence type="ECO:0000259" key="11">
    <source>
        <dbReference type="Pfam" id="PF04130"/>
    </source>
</evidence>